<evidence type="ECO:0000313" key="3">
    <source>
        <dbReference type="Proteomes" id="UP000824211"/>
    </source>
</evidence>
<gene>
    <name evidence="2" type="ORF">H9771_05020</name>
</gene>
<dbReference type="Gene3D" id="3.40.109.40">
    <property type="match status" value="1"/>
</dbReference>
<reference evidence="2" key="1">
    <citation type="journal article" date="2021" name="PeerJ">
        <title>Extensive microbial diversity within the chicken gut microbiome revealed by metagenomics and culture.</title>
        <authorList>
            <person name="Gilroy R."/>
            <person name="Ravi A."/>
            <person name="Getino M."/>
            <person name="Pursley I."/>
            <person name="Horton D.L."/>
            <person name="Alikhan N.F."/>
            <person name="Baker D."/>
            <person name="Gharbi K."/>
            <person name="Hall N."/>
            <person name="Watson M."/>
            <person name="Adriaenssens E.M."/>
            <person name="Foster-Nyarko E."/>
            <person name="Jarju S."/>
            <person name="Secka A."/>
            <person name="Antonio M."/>
            <person name="Oren A."/>
            <person name="Chaudhuri R.R."/>
            <person name="La Ragione R."/>
            <person name="Hildebrand F."/>
            <person name="Pallen M.J."/>
        </authorList>
    </citation>
    <scope>NUCLEOTIDE SEQUENCE</scope>
    <source>
        <strain evidence="2">ChiHjej9B8-13557</strain>
    </source>
</reference>
<accession>A0A9D2MFC2</accession>
<evidence type="ECO:0000313" key="2">
    <source>
        <dbReference type="EMBL" id="HJB59006.1"/>
    </source>
</evidence>
<evidence type="ECO:0000259" key="1">
    <source>
        <dbReference type="Pfam" id="PF02965"/>
    </source>
</evidence>
<protein>
    <submittedName>
        <fullName evidence="2">Methionine synthase</fullName>
    </submittedName>
</protein>
<dbReference type="AlphaFoldDB" id="A0A9D2MFC2"/>
<dbReference type="EMBL" id="DWXX01000087">
    <property type="protein sequence ID" value="HJB59006.1"/>
    <property type="molecule type" value="Genomic_DNA"/>
</dbReference>
<dbReference type="SUPFAM" id="SSF56507">
    <property type="entry name" value="Methionine synthase activation domain-like"/>
    <property type="match status" value="1"/>
</dbReference>
<proteinExistence type="predicted"/>
<sequence>MLLPVSRVLDVEKPGGIDLGQAARYMGARRGADAGTAALLERWAPAVLAAAVPRAVCLRAGVADAALAPLWQGRDVRRHLAGCAEAVLLAVTLGPEVDGQVRRAGVGDVAAQAAADALASALTEQVCDAAESRLRALAAAEGLYLTGRFSPGYGDWPIAVQPRLAELLDAARRIGLCVTDTCLMLPRKSVTAVLGLSAAPVTGARAGCGSCALRDKCEYRKRGETCES</sequence>
<organism evidence="2 3">
    <name type="scientific">Candidatus Faecalibacterium faecipullorum</name>
    <dbReference type="NCBI Taxonomy" id="2838578"/>
    <lineage>
        <taxon>Bacteria</taxon>
        <taxon>Bacillati</taxon>
        <taxon>Bacillota</taxon>
        <taxon>Clostridia</taxon>
        <taxon>Eubacteriales</taxon>
        <taxon>Oscillospiraceae</taxon>
        <taxon>Faecalibacterium</taxon>
    </lineage>
</organism>
<dbReference type="InterPro" id="IPR004223">
    <property type="entry name" value="VitB12-dep_Met_synth_activ_dom"/>
</dbReference>
<dbReference type="InterPro" id="IPR037010">
    <property type="entry name" value="VitB12-dep_Met_synth_activ_sf"/>
</dbReference>
<feature type="domain" description="AdoMet activation" evidence="1">
    <location>
        <begin position="107"/>
        <end position="194"/>
    </location>
</feature>
<comment type="caution">
    <text evidence="2">The sequence shown here is derived from an EMBL/GenBank/DDBJ whole genome shotgun (WGS) entry which is preliminary data.</text>
</comment>
<reference evidence="2" key="2">
    <citation type="submission" date="2021-04" db="EMBL/GenBank/DDBJ databases">
        <authorList>
            <person name="Gilroy R."/>
        </authorList>
    </citation>
    <scope>NUCLEOTIDE SEQUENCE</scope>
    <source>
        <strain evidence="2">ChiHjej9B8-13557</strain>
    </source>
</reference>
<dbReference type="Proteomes" id="UP000824211">
    <property type="component" value="Unassembled WGS sequence"/>
</dbReference>
<dbReference type="GO" id="GO:0008705">
    <property type="term" value="F:methionine synthase activity"/>
    <property type="evidence" value="ECO:0007669"/>
    <property type="project" value="InterPro"/>
</dbReference>
<name>A0A9D2MFC2_9FIRM</name>
<dbReference type="Pfam" id="PF02965">
    <property type="entry name" value="Met_synt_B12"/>
    <property type="match status" value="1"/>
</dbReference>